<dbReference type="CDD" id="cd04301">
    <property type="entry name" value="NAT_SF"/>
    <property type="match status" value="1"/>
</dbReference>
<dbReference type="Gene3D" id="3.40.630.30">
    <property type="match status" value="1"/>
</dbReference>
<comment type="caution">
    <text evidence="4">The sequence shown here is derived from an EMBL/GenBank/DDBJ whole genome shotgun (WGS) entry which is preliminary data.</text>
</comment>
<proteinExistence type="predicted"/>
<protein>
    <submittedName>
        <fullName evidence="4">GNAT family N-acetyltransferase</fullName>
    </submittedName>
</protein>
<keyword evidence="2" id="KW-0012">Acyltransferase</keyword>
<dbReference type="PANTHER" id="PTHR43877">
    <property type="entry name" value="AMINOALKYLPHOSPHONATE N-ACETYLTRANSFERASE-RELATED-RELATED"/>
    <property type="match status" value="1"/>
</dbReference>
<name>A0A4S8PNN2_9ACTN</name>
<dbReference type="SUPFAM" id="SSF55729">
    <property type="entry name" value="Acyl-CoA N-acyltransferases (Nat)"/>
    <property type="match status" value="2"/>
</dbReference>
<keyword evidence="5" id="KW-1185">Reference proteome</keyword>
<evidence type="ECO:0000313" key="4">
    <source>
        <dbReference type="EMBL" id="THV29984.1"/>
    </source>
</evidence>
<sequence length="340" mass="38573">MTHFDIIPLSADDAPAVRGWLAVAESVARHDLGGLRPRHPLQRLSSLVVSRDDIANERWLAVCDDRVLGYLHLMMPVLDNTHMVYFDLAVHPDERRHGIGSALLRHLEERAADLGRHSLSLWLPVPDGPESKVSAVGANFAITKGFTMSLEGAVRACDLDAVDEAALDRLWEDSWSKAEDFELVAFEGEPTEDLLDGIAYMHTRMSTDMPLGDWDFQEAEYDRERVLDEVRRHRLRGDLHLQAVVRHKETGRIAGHTEIVVEPGQEYDCIQGDTIVDSDYRGHRLGTVLKIANQRRVREWRPKMRYVWTGNAVSNTHMIAINEAVGYRLVGMENVYQKKL</sequence>
<evidence type="ECO:0000256" key="1">
    <source>
        <dbReference type="ARBA" id="ARBA00022679"/>
    </source>
</evidence>
<evidence type="ECO:0000313" key="5">
    <source>
        <dbReference type="Proteomes" id="UP000305792"/>
    </source>
</evidence>
<keyword evidence="1 4" id="KW-0808">Transferase</keyword>
<dbReference type="EMBL" id="STGX01000004">
    <property type="protein sequence ID" value="THV29984.1"/>
    <property type="molecule type" value="Genomic_DNA"/>
</dbReference>
<dbReference type="InterPro" id="IPR000182">
    <property type="entry name" value="GNAT_dom"/>
</dbReference>
<dbReference type="GO" id="GO:0016747">
    <property type="term" value="F:acyltransferase activity, transferring groups other than amino-acyl groups"/>
    <property type="evidence" value="ECO:0007669"/>
    <property type="project" value="InterPro"/>
</dbReference>
<dbReference type="PANTHER" id="PTHR43877:SF8">
    <property type="entry name" value="N-ACETYLGLUTAMATE SYNTHASE-RELATED"/>
    <property type="match status" value="1"/>
</dbReference>
<evidence type="ECO:0000259" key="3">
    <source>
        <dbReference type="PROSITE" id="PS51186"/>
    </source>
</evidence>
<dbReference type="Proteomes" id="UP000305792">
    <property type="component" value="Unassembled WGS sequence"/>
</dbReference>
<dbReference type="AlphaFoldDB" id="A0A4S8PNN2"/>
<dbReference type="Pfam" id="PF00583">
    <property type="entry name" value="Acetyltransf_1"/>
    <property type="match status" value="1"/>
</dbReference>
<accession>A0A4S8PNN2</accession>
<reference evidence="4 5" key="1">
    <citation type="journal article" date="2018" name="Int. J. Syst. Evol. Microbiol.">
        <title>Glycomyces paridis sp. nov., isolated from the medicinal plant Paris polyphylla.</title>
        <authorList>
            <person name="Fang X.M."/>
            <person name="Bai J.L."/>
            <person name="Su J."/>
            <person name="Zhao L.L."/>
            <person name="Liu H.Y."/>
            <person name="Ma B.P."/>
            <person name="Zhang Y.Q."/>
            <person name="Yu L.Y."/>
        </authorList>
    </citation>
    <scope>NUCLEOTIDE SEQUENCE [LARGE SCALE GENOMIC DNA]</scope>
    <source>
        <strain evidence="4 5">CPCC 204357</strain>
    </source>
</reference>
<dbReference type="RefSeq" id="WP_136528857.1">
    <property type="nucleotide sequence ID" value="NZ_STGX01000004.1"/>
</dbReference>
<gene>
    <name evidence="4" type="ORF">E9998_06265</name>
</gene>
<dbReference type="InterPro" id="IPR016181">
    <property type="entry name" value="Acyl_CoA_acyltransferase"/>
</dbReference>
<evidence type="ECO:0000256" key="2">
    <source>
        <dbReference type="ARBA" id="ARBA00023315"/>
    </source>
</evidence>
<feature type="domain" description="N-acetyltransferase" evidence="3">
    <location>
        <begin position="4"/>
        <end position="169"/>
    </location>
</feature>
<dbReference type="OrthoDB" id="4119890at2"/>
<organism evidence="4 5">
    <name type="scientific">Glycomyces paridis</name>
    <dbReference type="NCBI Taxonomy" id="2126555"/>
    <lineage>
        <taxon>Bacteria</taxon>
        <taxon>Bacillati</taxon>
        <taxon>Actinomycetota</taxon>
        <taxon>Actinomycetes</taxon>
        <taxon>Glycomycetales</taxon>
        <taxon>Glycomycetaceae</taxon>
        <taxon>Glycomyces</taxon>
    </lineage>
</organism>
<dbReference type="InterPro" id="IPR050832">
    <property type="entry name" value="Bact_Acetyltransf"/>
</dbReference>
<dbReference type="PROSITE" id="PS51186">
    <property type="entry name" value="GNAT"/>
    <property type="match status" value="1"/>
</dbReference>